<organism evidence="3 4">
    <name type="scientific">Geodermatophilus sabuli</name>
    <dbReference type="NCBI Taxonomy" id="1564158"/>
    <lineage>
        <taxon>Bacteria</taxon>
        <taxon>Bacillati</taxon>
        <taxon>Actinomycetota</taxon>
        <taxon>Actinomycetes</taxon>
        <taxon>Geodermatophilales</taxon>
        <taxon>Geodermatophilaceae</taxon>
        <taxon>Geodermatophilus</taxon>
    </lineage>
</organism>
<dbReference type="PANTHER" id="PTHR43032:SF4">
    <property type="entry name" value="OXIDOREDUCTASE MOLYBDOPTERIN-BINDING DOMAIN-CONTAINING PROTEIN"/>
    <property type="match status" value="1"/>
</dbReference>
<dbReference type="PANTHER" id="PTHR43032">
    <property type="entry name" value="PROTEIN-METHIONINE-SULFOXIDE REDUCTASE"/>
    <property type="match status" value="1"/>
</dbReference>
<dbReference type="AlphaFoldDB" id="A0A285EIV9"/>
<gene>
    <name evidence="3" type="ORF">SAMN06893097_11278</name>
</gene>
<dbReference type="SUPFAM" id="SSF56524">
    <property type="entry name" value="Oxidoreductase molybdopterin-binding domain"/>
    <property type="match status" value="1"/>
</dbReference>
<dbReference type="RefSeq" id="WP_097208699.1">
    <property type="nucleotide sequence ID" value="NZ_JACHXB010000008.1"/>
</dbReference>
<dbReference type="InterPro" id="IPR000572">
    <property type="entry name" value="OxRdtase_Mopterin-bd_dom"/>
</dbReference>
<dbReference type="EMBL" id="OBDO01000012">
    <property type="protein sequence ID" value="SNX98783.1"/>
    <property type="molecule type" value="Genomic_DNA"/>
</dbReference>
<evidence type="ECO:0000259" key="2">
    <source>
        <dbReference type="Pfam" id="PF00174"/>
    </source>
</evidence>
<keyword evidence="4" id="KW-1185">Reference proteome</keyword>
<name>A0A285EIV9_9ACTN</name>
<dbReference type="Pfam" id="PF00174">
    <property type="entry name" value="Oxidored_molyb"/>
    <property type="match status" value="1"/>
</dbReference>
<dbReference type="Proteomes" id="UP000219514">
    <property type="component" value="Unassembled WGS sequence"/>
</dbReference>
<sequence length="202" mass="22956">MSVLSRGFRRGRSQERSDGRLPPGQYDAGDGFPVLSAGPTPSTPLDRWDLTVHDETGERHRWSWEEFRVLPREAVSVDIHCVTTWSKFDTRWEGVSLDTLLQDAPTTARFVLAGSDGGYTTNLPLDDVTGGRAWVVDTYDGRPLAPEHGGPARLLVPHLYFWKSAKWVRRLTLLPHDRPGFWETFGYHNHGDPWLEQRYSGD</sequence>
<reference evidence="3 4" key="1">
    <citation type="submission" date="2017-09" db="EMBL/GenBank/DDBJ databases">
        <authorList>
            <person name="Ehlers B."/>
            <person name="Leendertz F.H."/>
        </authorList>
    </citation>
    <scope>NUCLEOTIDE SEQUENCE [LARGE SCALE GENOMIC DNA]</scope>
    <source>
        <strain evidence="3 4">DSM 46844</strain>
    </source>
</reference>
<feature type="region of interest" description="Disordered" evidence="1">
    <location>
        <begin position="1"/>
        <end position="46"/>
    </location>
</feature>
<feature type="domain" description="Oxidoreductase molybdopterin-binding" evidence="2">
    <location>
        <begin position="38"/>
        <end position="182"/>
    </location>
</feature>
<evidence type="ECO:0000313" key="4">
    <source>
        <dbReference type="Proteomes" id="UP000219514"/>
    </source>
</evidence>
<dbReference type="Gene3D" id="3.90.420.10">
    <property type="entry name" value="Oxidoreductase, molybdopterin-binding domain"/>
    <property type="match status" value="1"/>
</dbReference>
<accession>A0A285EIV9</accession>
<dbReference type="OrthoDB" id="9795587at2"/>
<evidence type="ECO:0000313" key="3">
    <source>
        <dbReference type="EMBL" id="SNX98783.1"/>
    </source>
</evidence>
<evidence type="ECO:0000256" key="1">
    <source>
        <dbReference type="SAM" id="MobiDB-lite"/>
    </source>
</evidence>
<proteinExistence type="predicted"/>
<protein>
    <submittedName>
        <fullName evidence="3">DMSO/TMAO reductase YedYZ, molybdopterin-dependent catalytic subunit</fullName>
    </submittedName>
</protein>
<dbReference type="InterPro" id="IPR036374">
    <property type="entry name" value="OxRdtase_Mopterin-bd_sf"/>
</dbReference>